<dbReference type="PANTHER" id="PTHR41287">
    <property type="match status" value="1"/>
</dbReference>
<name>A0ABT1QFM4_9NOCA</name>
<evidence type="ECO:0000313" key="4">
    <source>
        <dbReference type="Proteomes" id="UP001524501"/>
    </source>
</evidence>
<protein>
    <submittedName>
        <fullName evidence="3">Terminase large subunit</fullName>
    </submittedName>
</protein>
<sequence length="569" mass="62585">MPSDAELSRLKISPEVAWYMLSRGIPLPDCPPLHKTPEPRDLPGAAFDPERVDKVLLVFSLLRHTKGRMAGKPLKPDPWQIAYVLAPVFGWVHLDEDLGDYVRIITTLYVELPRKNGKSTLAGGIGIYLTCADGEQGAQVIAAATTRDQAGFVFDPIRQLADSSPALKRFVKPLKSQILHKRTGSYFKAIANAGDAQHGADLHGGIIDELHLHKDDELVEALETGTGSRSQPLIMFITTADAGRRHTPYDAKRTRVEQLARGALTDPSTYGVVFAVTAEDDPFAEETWRKANPGYGISPTRRYLREKALEAQQSPADLAKFLRLHLGIRTKQLSRYIELAAWDRNAGPGFDEADLAGRPCYGGLDLGNTSDLTALCWAFPNAARDRYQMIWRLWTPEDNLEALDKRTAGAATVWVREGWLKTTPGNVSDYDFIQAELLADCETFDVQEIAYDRWNSSQLVNNLVAEDAPMVTMGQGFASMSAPTKEIQRLTLLGAKGAPALEHRGNPAVRWMVDNLAVAMDAAGNVKPDKANSGDKIDAVDAMVMAIARALESEGPTESYYESNDLMIV</sequence>
<dbReference type="Pfam" id="PF20441">
    <property type="entry name" value="TerL_nuclease"/>
    <property type="match status" value="1"/>
</dbReference>
<dbReference type="InterPro" id="IPR027417">
    <property type="entry name" value="P-loop_NTPase"/>
</dbReference>
<feature type="domain" description="Terminase large subunit-like ATPase" evidence="1">
    <location>
        <begin position="78"/>
        <end position="252"/>
    </location>
</feature>
<organism evidence="3 4">
    <name type="scientific">Rhodococcus tibetensis</name>
    <dbReference type="NCBI Taxonomy" id="2965064"/>
    <lineage>
        <taxon>Bacteria</taxon>
        <taxon>Bacillati</taxon>
        <taxon>Actinomycetota</taxon>
        <taxon>Actinomycetes</taxon>
        <taxon>Mycobacteriales</taxon>
        <taxon>Nocardiaceae</taxon>
        <taxon>Rhodococcus</taxon>
    </lineage>
</organism>
<reference evidence="3 4" key="1">
    <citation type="submission" date="2022-07" db="EMBL/GenBank/DDBJ databases">
        <title>Degradation activity of malathion, p-nitrophenol and potential low-temperature adaptation strategy of Rhodococcus sp. FXJ9.536.</title>
        <authorList>
            <person name="Huang J."/>
            <person name="Huang Y."/>
        </authorList>
    </citation>
    <scope>NUCLEOTIDE SEQUENCE [LARGE SCALE GENOMIC DNA]</scope>
    <source>
        <strain evidence="3 4">FXJ9.536</strain>
    </source>
</reference>
<keyword evidence="4" id="KW-1185">Reference proteome</keyword>
<dbReference type="EMBL" id="JANFQF010000008">
    <property type="protein sequence ID" value="MCQ4119875.1"/>
    <property type="molecule type" value="Genomic_DNA"/>
</dbReference>
<gene>
    <name evidence="3" type="ORF">NOF53_11950</name>
</gene>
<evidence type="ECO:0000259" key="1">
    <source>
        <dbReference type="Pfam" id="PF03354"/>
    </source>
</evidence>
<evidence type="ECO:0000313" key="3">
    <source>
        <dbReference type="EMBL" id="MCQ4119875.1"/>
    </source>
</evidence>
<dbReference type="Gene3D" id="3.40.50.300">
    <property type="entry name" value="P-loop containing nucleotide triphosphate hydrolases"/>
    <property type="match status" value="1"/>
</dbReference>
<dbReference type="PANTHER" id="PTHR41287:SF1">
    <property type="entry name" value="PROTEIN YMFN"/>
    <property type="match status" value="1"/>
</dbReference>
<dbReference type="Proteomes" id="UP001524501">
    <property type="component" value="Unassembled WGS sequence"/>
</dbReference>
<dbReference type="Pfam" id="PF03354">
    <property type="entry name" value="TerL_ATPase"/>
    <property type="match status" value="1"/>
</dbReference>
<feature type="domain" description="Terminase large subunit-like endonuclease" evidence="2">
    <location>
        <begin position="265"/>
        <end position="554"/>
    </location>
</feature>
<dbReference type="InterPro" id="IPR046461">
    <property type="entry name" value="TerL_ATPase"/>
</dbReference>
<proteinExistence type="predicted"/>
<accession>A0ABT1QFM4</accession>
<dbReference type="InterPro" id="IPR046462">
    <property type="entry name" value="TerL_nuclease"/>
</dbReference>
<dbReference type="InterPro" id="IPR005021">
    <property type="entry name" value="Terminase_largesu-like"/>
</dbReference>
<evidence type="ECO:0000259" key="2">
    <source>
        <dbReference type="Pfam" id="PF20441"/>
    </source>
</evidence>
<dbReference type="RefSeq" id="WP_255968434.1">
    <property type="nucleotide sequence ID" value="NZ_JANFQF010000008.1"/>
</dbReference>
<comment type="caution">
    <text evidence="3">The sequence shown here is derived from an EMBL/GenBank/DDBJ whole genome shotgun (WGS) entry which is preliminary data.</text>
</comment>